<evidence type="ECO:0000313" key="4">
    <source>
        <dbReference type="EMBL" id="KAK2185939.1"/>
    </source>
</evidence>
<evidence type="ECO:0000259" key="3">
    <source>
        <dbReference type="PROSITE" id="PS50017"/>
    </source>
</evidence>
<feature type="region of interest" description="Disordered" evidence="2">
    <location>
        <begin position="347"/>
        <end position="380"/>
    </location>
</feature>
<dbReference type="PROSITE" id="PS50017">
    <property type="entry name" value="DEATH_DOMAIN"/>
    <property type="match status" value="1"/>
</dbReference>
<feature type="coiled-coil region" evidence="1">
    <location>
        <begin position="175"/>
        <end position="216"/>
    </location>
</feature>
<dbReference type="GO" id="GO:0007165">
    <property type="term" value="P:signal transduction"/>
    <property type="evidence" value="ECO:0007669"/>
    <property type="project" value="InterPro"/>
</dbReference>
<feature type="coiled-coil region" evidence="1">
    <location>
        <begin position="10"/>
        <end position="58"/>
    </location>
</feature>
<dbReference type="EMBL" id="JAODUO010000217">
    <property type="protein sequence ID" value="KAK2185939.1"/>
    <property type="molecule type" value="Genomic_DNA"/>
</dbReference>
<gene>
    <name evidence="4" type="ORF">NP493_218g02025</name>
</gene>
<dbReference type="SMART" id="SM00005">
    <property type="entry name" value="DEATH"/>
    <property type="match status" value="1"/>
</dbReference>
<dbReference type="Proteomes" id="UP001209878">
    <property type="component" value="Unassembled WGS sequence"/>
</dbReference>
<keyword evidence="5" id="KW-1185">Reference proteome</keyword>
<name>A0AAD9P0I5_RIDPI</name>
<proteinExistence type="predicted"/>
<keyword evidence="1" id="KW-0175">Coiled coil</keyword>
<sequence length="515" mass="59494">MATRTCAERVAQLERQQKAQRKNIDNNEKETSVLGKRNAELQATVGKLKELVDDLKSQLQSKDLRESETNAELRRLRYFRWQQESLVAFISGEQQKAGAKTHTQRPLLEEQIRLPAETEVVEKLDAHARLQLLMLRRNVCVNRVFGVQRTLELMDIEEKTLQSYSNNAKLEKSPVKEMKQRLREIKTRRRILQIELEEADAEVDEIEMQMRNFQMLAGKQEATDDELKLGDILTTQMQTLLDHMRIQQARQLKELTTKHDKELADMIQHIQDLNARHLETLGKVKLRLRTKVLELHKREQLHVRLKGQITVLQRFFAKNMNAQLTIDQARRIVRHVISEARKLKEIAEERDQTENTPETQTIDDQSQQKQGTTDVKKKKRKRKRKIVDSLGDDRLMYVADRVSAEWKQLGSLLGLSNNRLDLIDIDTTGSDDDRAFIMLQTWRREENGKAEQLVAALQQMAREELVLIVRPMKDAEVAPPAANDRLTGNVRMKDAGSGRTPGLSTVPRLPIIASG</sequence>
<reference evidence="4" key="1">
    <citation type="journal article" date="2023" name="Mol. Biol. Evol.">
        <title>Third-Generation Sequencing Reveals the Adaptive Role of the Epigenome in Three Deep-Sea Polychaetes.</title>
        <authorList>
            <person name="Perez M."/>
            <person name="Aroh O."/>
            <person name="Sun Y."/>
            <person name="Lan Y."/>
            <person name="Juniper S.K."/>
            <person name="Young C.R."/>
            <person name="Angers B."/>
            <person name="Qian P.Y."/>
        </authorList>
    </citation>
    <scope>NUCLEOTIDE SEQUENCE</scope>
    <source>
        <strain evidence="4">R07B-5</strain>
    </source>
</reference>
<dbReference type="AlphaFoldDB" id="A0AAD9P0I5"/>
<dbReference type="InterPro" id="IPR011029">
    <property type="entry name" value="DEATH-like_dom_sf"/>
</dbReference>
<dbReference type="Pfam" id="PF00531">
    <property type="entry name" value="Death"/>
    <property type="match status" value="1"/>
</dbReference>
<feature type="domain" description="Death" evidence="3">
    <location>
        <begin position="391"/>
        <end position="473"/>
    </location>
</feature>
<evidence type="ECO:0000256" key="2">
    <source>
        <dbReference type="SAM" id="MobiDB-lite"/>
    </source>
</evidence>
<accession>A0AAD9P0I5</accession>
<dbReference type="SUPFAM" id="SSF47986">
    <property type="entry name" value="DEATH domain"/>
    <property type="match status" value="1"/>
</dbReference>
<dbReference type="Gene3D" id="1.10.533.10">
    <property type="entry name" value="Death Domain, Fas"/>
    <property type="match status" value="1"/>
</dbReference>
<feature type="compositionally biased region" description="Polar residues" evidence="2">
    <location>
        <begin position="354"/>
        <end position="373"/>
    </location>
</feature>
<protein>
    <recommendedName>
        <fullName evidence="3">Death domain-containing protein</fullName>
    </recommendedName>
</protein>
<evidence type="ECO:0000313" key="5">
    <source>
        <dbReference type="Proteomes" id="UP001209878"/>
    </source>
</evidence>
<dbReference type="CDD" id="cd01670">
    <property type="entry name" value="Death"/>
    <property type="match status" value="1"/>
</dbReference>
<evidence type="ECO:0000256" key="1">
    <source>
        <dbReference type="SAM" id="Coils"/>
    </source>
</evidence>
<comment type="caution">
    <text evidence="4">The sequence shown here is derived from an EMBL/GenBank/DDBJ whole genome shotgun (WGS) entry which is preliminary data.</text>
</comment>
<dbReference type="InterPro" id="IPR000488">
    <property type="entry name" value="Death_dom"/>
</dbReference>
<organism evidence="4 5">
    <name type="scientific">Ridgeia piscesae</name>
    <name type="common">Tubeworm</name>
    <dbReference type="NCBI Taxonomy" id="27915"/>
    <lineage>
        <taxon>Eukaryota</taxon>
        <taxon>Metazoa</taxon>
        <taxon>Spiralia</taxon>
        <taxon>Lophotrochozoa</taxon>
        <taxon>Annelida</taxon>
        <taxon>Polychaeta</taxon>
        <taxon>Sedentaria</taxon>
        <taxon>Canalipalpata</taxon>
        <taxon>Sabellida</taxon>
        <taxon>Siboglinidae</taxon>
        <taxon>Ridgeia</taxon>
    </lineage>
</organism>